<feature type="compositionally biased region" description="Basic and acidic residues" evidence="8">
    <location>
        <begin position="468"/>
        <end position="483"/>
    </location>
</feature>
<feature type="compositionally biased region" description="Acidic residues" evidence="8">
    <location>
        <begin position="1397"/>
        <end position="1408"/>
    </location>
</feature>
<dbReference type="GO" id="GO:0005737">
    <property type="term" value="C:cytoplasm"/>
    <property type="evidence" value="ECO:0007669"/>
    <property type="project" value="UniProtKB-SubCell"/>
</dbReference>
<evidence type="ECO:0000256" key="8">
    <source>
        <dbReference type="SAM" id="MobiDB-lite"/>
    </source>
</evidence>
<dbReference type="Pfam" id="PF00400">
    <property type="entry name" value="WD40"/>
    <property type="match status" value="2"/>
</dbReference>
<dbReference type="SUPFAM" id="SSF50978">
    <property type="entry name" value="WD40 repeat-like"/>
    <property type="match status" value="2"/>
</dbReference>
<feature type="compositionally biased region" description="Basic and acidic residues" evidence="8">
    <location>
        <begin position="1455"/>
        <end position="1469"/>
    </location>
</feature>
<keyword evidence="10" id="KW-1185">Reference proteome</keyword>
<accession>A0A6G1HBJ4</accession>
<dbReference type="SMART" id="SM00320">
    <property type="entry name" value="WD40"/>
    <property type="match status" value="7"/>
</dbReference>
<keyword evidence="5" id="KW-0677">Repeat</keyword>
<feature type="repeat" description="WD" evidence="7">
    <location>
        <begin position="250"/>
        <end position="298"/>
    </location>
</feature>
<feature type="compositionally biased region" description="Low complexity" evidence="8">
    <location>
        <begin position="1167"/>
        <end position="1182"/>
    </location>
</feature>
<keyword evidence="3 7" id="KW-0853">WD repeat</keyword>
<dbReference type="Gene3D" id="2.130.10.10">
    <property type="entry name" value="YVTN repeat-like/Quinoprotein amine dehydrogenase"/>
    <property type="match status" value="4"/>
</dbReference>
<dbReference type="PROSITE" id="PS50082">
    <property type="entry name" value="WD_REPEATS_2"/>
    <property type="match status" value="2"/>
</dbReference>
<evidence type="ECO:0000256" key="1">
    <source>
        <dbReference type="ARBA" id="ARBA00004496"/>
    </source>
</evidence>
<organism evidence="9 10">
    <name type="scientific">Aulographum hederae CBS 113979</name>
    <dbReference type="NCBI Taxonomy" id="1176131"/>
    <lineage>
        <taxon>Eukaryota</taxon>
        <taxon>Fungi</taxon>
        <taxon>Dikarya</taxon>
        <taxon>Ascomycota</taxon>
        <taxon>Pezizomycotina</taxon>
        <taxon>Dothideomycetes</taxon>
        <taxon>Pleosporomycetidae</taxon>
        <taxon>Aulographales</taxon>
        <taxon>Aulographaceae</taxon>
    </lineage>
</organism>
<comment type="similarity">
    <text evidence="6">Belongs to the WD repeat WDR6 family.</text>
</comment>
<protein>
    <submittedName>
        <fullName evidence="9">WD40 repeat-like protein</fullName>
    </submittedName>
</protein>
<dbReference type="EMBL" id="ML977142">
    <property type="protein sequence ID" value="KAF1990318.1"/>
    <property type="molecule type" value="Genomic_DNA"/>
</dbReference>
<feature type="region of interest" description="Disordered" evidence="8">
    <location>
        <begin position="449"/>
        <end position="504"/>
    </location>
</feature>
<evidence type="ECO:0000256" key="3">
    <source>
        <dbReference type="ARBA" id="ARBA00022574"/>
    </source>
</evidence>
<evidence type="ECO:0000256" key="4">
    <source>
        <dbReference type="ARBA" id="ARBA00022694"/>
    </source>
</evidence>
<feature type="region of interest" description="Disordered" evidence="8">
    <location>
        <begin position="299"/>
        <end position="321"/>
    </location>
</feature>
<dbReference type="PANTHER" id="PTHR14344:SF3">
    <property type="entry name" value="WD REPEAT-CONTAINING PROTEIN 6"/>
    <property type="match status" value="1"/>
</dbReference>
<feature type="compositionally biased region" description="Basic and acidic residues" evidence="8">
    <location>
        <begin position="1409"/>
        <end position="1448"/>
    </location>
</feature>
<dbReference type="OrthoDB" id="5594999at2759"/>
<dbReference type="InterPro" id="IPR051973">
    <property type="entry name" value="tRNA_Anticodon_Mtase-Reg"/>
</dbReference>
<feature type="compositionally biased region" description="Polar residues" evidence="8">
    <location>
        <begin position="485"/>
        <end position="495"/>
    </location>
</feature>
<comment type="subcellular location">
    <subcellularLocation>
        <location evidence="1">Cytoplasm</location>
    </subcellularLocation>
</comment>
<proteinExistence type="inferred from homology"/>
<feature type="region of interest" description="Disordered" evidence="8">
    <location>
        <begin position="1"/>
        <end position="21"/>
    </location>
</feature>
<evidence type="ECO:0000313" key="10">
    <source>
        <dbReference type="Proteomes" id="UP000800041"/>
    </source>
</evidence>
<feature type="repeat" description="WD" evidence="7">
    <location>
        <begin position="1005"/>
        <end position="1039"/>
    </location>
</feature>
<evidence type="ECO:0000256" key="2">
    <source>
        <dbReference type="ARBA" id="ARBA00022490"/>
    </source>
</evidence>
<keyword evidence="2" id="KW-0963">Cytoplasm</keyword>
<feature type="region of interest" description="Disordered" evidence="8">
    <location>
        <begin position="1384"/>
        <end position="1505"/>
    </location>
</feature>
<dbReference type="GO" id="GO:0030488">
    <property type="term" value="P:tRNA methylation"/>
    <property type="evidence" value="ECO:0007669"/>
    <property type="project" value="TreeGrafter"/>
</dbReference>
<sequence>MSESQSQSLTSTPTPSPTSTLEISVQSHSCVKFVRNINALLQHEFSHLPITALHFLSPNFLLAGEGGLVGLYCRGDPAGNGERGFICDVKVFERQAVHGIVGLREAVEEGDGAELGKRWNWRWRVLVWGGRLVQVVDVGVGDGGEAGVRCVLLEAVDVGDWVFDVVGGEGGEVVLVTAHNVLFGLDIRGEESGRNPKARRLAEGPRSILYSAHVVTSPGRILVASGTAFGEIIVWSYSTTGQETYVHHSFTGHEGSIFGVQVSPRLSIPNFPSRILASCSDDRTIRLWDTSSVDGIAAQRSTSNTVSQKETGFGSSAPSNELSGNDTCLAIAWGHSSRIWNVQFLSSCNECGFPRLLSTGEDATHQVWDLLPSSQAHPTKEGKNTSLFSLRNLAVASNYHGKNIWAASSIISPHSASSFREIIATGAADGGISTSMAPPGLLAIPYEEPEKADQTPSSSSADDSSEYSDDKNAEGLRDEKECVNNEASQDVSNQENEQEPWKSIEMDEWVQEEVKRKEKITLKLNFGLNFLKDRPKSDSDPSEPPEWCPKSDSSPCPGLSDGPQTLVVDNPSVWKLEQCFYESLTEEKPNDGAKEYASDRFRAFAFSDPETLLITSNEGRVFWMDWEEGSLESTMDVKWFDLGIFPDLKGYAVIAGSPERGSFFFAGSSGILHYLDPSSPADSLSELAEFDCKVAGIFIGHPSGHFHDALLATLSVLITFVGGRPPEVLTVDFSGLGEIPEVSMRYTVKLPPSEIVTSFCHVFERNGREYYIFGTRKGTLEIHENRLPKQEASKQDDALLCETVTDVHHGESVTAIRWYEDIEDRFGHLVTVGRDGCLVVTSLSAILDPYLGKRVCPVVHRAHLSSPFPNIEDIMILRDSVLVAGFHKKTFVVFDMISEKEIFREECYGGNRIWAFRAFPSPVLAYVKESKLVVRALFNLPEYPLRNGMHGREVKAVAVAPCKLWPNSWSPLVATGAEDTDIRIFNWRQISQDPVRVMSQCHAVIRGHNTGIQALKWSEDGKYLFSSGGVEEFYIWRIRRVPIFRVGVVLEAKGKLSNPQTDRRITDFYVRRVLEPGWERIPGSAFVVILVYSDSVIGVWNYEHEYEIPTSTRWLLLGDGHYTACSLTQVTVLSLGYGEPTNWILTAATDGHISIWKFDDIPNRFQSARTTPTSPDTPRSSPGLADVSNDKGKYVVSRREKLHKNAILCLSEHRLSPTTSLVITGGDDNALGITLIQHDTNLRIHKHRISRAHAAAVTGCLVLPGAIEFKNNGRSEFECLVTTASNDQQLRAWKIVVDLNKWGPDAASSIDAIQVTRLFTNYTGVADGSCLAVVKQYGFVDAESSSKTKFHFLVCGVGMEVQSMTVERQPGDARLVKRYSPKSRKKIGSEIPRVEGVDEEDEVDEEMEQGGKEGEEKKENQVEEEIRPEQDQNDEAKANQTEDRKADEEMVDGMSQEKEANVPKNEKENNNSNATQREGYDPSPRYPKRLPPTNSPPVLFLRKGG</sequence>
<dbReference type="InterPro" id="IPR001680">
    <property type="entry name" value="WD40_rpt"/>
</dbReference>
<evidence type="ECO:0000256" key="5">
    <source>
        <dbReference type="ARBA" id="ARBA00022737"/>
    </source>
</evidence>
<evidence type="ECO:0000313" key="9">
    <source>
        <dbReference type="EMBL" id="KAF1990318.1"/>
    </source>
</evidence>
<dbReference type="PROSITE" id="PS50294">
    <property type="entry name" value="WD_REPEATS_REGION"/>
    <property type="match status" value="2"/>
</dbReference>
<feature type="region of interest" description="Disordered" evidence="8">
    <location>
        <begin position="1167"/>
        <end position="1187"/>
    </location>
</feature>
<evidence type="ECO:0000256" key="7">
    <source>
        <dbReference type="PROSITE-ProRule" id="PRU00221"/>
    </source>
</evidence>
<evidence type="ECO:0000256" key="6">
    <source>
        <dbReference type="ARBA" id="ARBA00038255"/>
    </source>
</evidence>
<gene>
    <name evidence="9" type="ORF">K402DRAFT_439747</name>
</gene>
<dbReference type="Proteomes" id="UP000800041">
    <property type="component" value="Unassembled WGS sequence"/>
</dbReference>
<dbReference type="InterPro" id="IPR036322">
    <property type="entry name" value="WD40_repeat_dom_sf"/>
</dbReference>
<name>A0A6G1HBJ4_9PEZI</name>
<dbReference type="PROSITE" id="PS00678">
    <property type="entry name" value="WD_REPEATS_1"/>
    <property type="match status" value="1"/>
</dbReference>
<keyword evidence="4" id="KW-0819">tRNA processing</keyword>
<feature type="region of interest" description="Disordered" evidence="8">
    <location>
        <begin position="532"/>
        <end position="564"/>
    </location>
</feature>
<dbReference type="PANTHER" id="PTHR14344">
    <property type="entry name" value="WD REPEAT PROTEIN"/>
    <property type="match status" value="1"/>
</dbReference>
<dbReference type="InterPro" id="IPR019775">
    <property type="entry name" value="WD40_repeat_CS"/>
</dbReference>
<reference evidence="9" key="1">
    <citation type="journal article" date="2020" name="Stud. Mycol.">
        <title>101 Dothideomycetes genomes: a test case for predicting lifestyles and emergence of pathogens.</title>
        <authorList>
            <person name="Haridas S."/>
            <person name="Albert R."/>
            <person name="Binder M."/>
            <person name="Bloem J."/>
            <person name="Labutti K."/>
            <person name="Salamov A."/>
            <person name="Andreopoulos B."/>
            <person name="Baker S."/>
            <person name="Barry K."/>
            <person name="Bills G."/>
            <person name="Bluhm B."/>
            <person name="Cannon C."/>
            <person name="Castanera R."/>
            <person name="Culley D."/>
            <person name="Daum C."/>
            <person name="Ezra D."/>
            <person name="Gonzalez J."/>
            <person name="Henrissat B."/>
            <person name="Kuo A."/>
            <person name="Liang C."/>
            <person name="Lipzen A."/>
            <person name="Lutzoni F."/>
            <person name="Magnuson J."/>
            <person name="Mondo S."/>
            <person name="Nolan M."/>
            <person name="Ohm R."/>
            <person name="Pangilinan J."/>
            <person name="Park H.-J."/>
            <person name="Ramirez L."/>
            <person name="Alfaro M."/>
            <person name="Sun H."/>
            <person name="Tritt A."/>
            <person name="Yoshinaga Y."/>
            <person name="Zwiers L.-H."/>
            <person name="Turgeon B."/>
            <person name="Goodwin S."/>
            <person name="Spatafora J."/>
            <person name="Crous P."/>
            <person name="Grigoriev I."/>
        </authorList>
    </citation>
    <scope>NUCLEOTIDE SEQUENCE</scope>
    <source>
        <strain evidence="9">CBS 113979</strain>
    </source>
</reference>
<dbReference type="InterPro" id="IPR015943">
    <property type="entry name" value="WD40/YVTN_repeat-like_dom_sf"/>
</dbReference>